<dbReference type="AlphaFoldDB" id="D4D2W1"/>
<reference evidence="2" key="1">
    <citation type="journal article" date="2011" name="Genome Biol.">
        <title>Comparative and functional genomics provide insights into the pathogenicity of dermatophytic fungi.</title>
        <authorList>
            <person name="Burmester A."/>
            <person name="Shelest E."/>
            <person name="Gloeckner G."/>
            <person name="Heddergott C."/>
            <person name="Schindler S."/>
            <person name="Staib P."/>
            <person name="Heidel A."/>
            <person name="Felder M."/>
            <person name="Petzold A."/>
            <person name="Szafranski K."/>
            <person name="Feuermann M."/>
            <person name="Pedruzzi I."/>
            <person name="Priebe S."/>
            <person name="Groth M."/>
            <person name="Winkler R."/>
            <person name="Li W."/>
            <person name="Kniemeyer O."/>
            <person name="Schroeckh V."/>
            <person name="Hertweck C."/>
            <person name="Hube B."/>
            <person name="White T.C."/>
            <person name="Platzer M."/>
            <person name="Guthke R."/>
            <person name="Heitman J."/>
            <person name="Woestemeyer J."/>
            <person name="Zipfel P.F."/>
            <person name="Monod M."/>
            <person name="Brakhage A.A."/>
        </authorList>
    </citation>
    <scope>NUCLEOTIDE SEQUENCE [LARGE SCALE GENOMIC DNA]</scope>
    <source>
        <strain evidence="2">HKI 0517</strain>
    </source>
</reference>
<comment type="caution">
    <text evidence="1">The sequence shown here is derived from an EMBL/GenBank/DDBJ whole genome shotgun (WGS) entry which is preliminary data.</text>
</comment>
<accession>D4D2W1</accession>
<protein>
    <submittedName>
        <fullName evidence="1">Uncharacterized protein</fullName>
    </submittedName>
</protein>
<dbReference type="GeneID" id="9579676"/>
<organism evidence="1 2">
    <name type="scientific">Trichophyton verrucosum (strain HKI 0517)</name>
    <dbReference type="NCBI Taxonomy" id="663202"/>
    <lineage>
        <taxon>Eukaryota</taxon>
        <taxon>Fungi</taxon>
        <taxon>Dikarya</taxon>
        <taxon>Ascomycota</taxon>
        <taxon>Pezizomycotina</taxon>
        <taxon>Eurotiomycetes</taxon>
        <taxon>Eurotiomycetidae</taxon>
        <taxon>Onygenales</taxon>
        <taxon>Arthrodermataceae</taxon>
        <taxon>Trichophyton</taxon>
    </lineage>
</organism>
<name>D4D2W1_TRIVH</name>
<keyword evidence="2" id="KW-1185">Reference proteome</keyword>
<dbReference type="Proteomes" id="UP000008383">
    <property type="component" value="Unassembled WGS sequence"/>
</dbReference>
<dbReference type="EMBL" id="ACYE01000077">
    <property type="protein sequence ID" value="EFE43843.1"/>
    <property type="molecule type" value="Genomic_DNA"/>
</dbReference>
<sequence>MAPLVQLQRLAGGDDGAAVAVLVVFAFPEVLDGAVVAFDNHPPDVYSY</sequence>
<dbReference type="HOGENOM" id="CLU_3160283_0_0_1"/>
<evidence type="ECO:0000313" key="2">
    <source>
        <dbReference type="Proteomes" id="UP000008383"/>
    </source>
</evidence>
<evidence type="ECO:0000313" key="1">
    <source>
        <dbReference type="EMBL" id="EFE43843.1"/>
    </source>
</evidence>
<dbReference type="RefSeq" id="XP_003024454.1">
    <property type="nucleotide sequence ID" value="XM_003024408.1"/>
</dbReference>
<dbReference type="KEGG" id="tve:TRV_01417"/>
<proteinExistence type="predicted"/>
<gene>
    <name evidence="1" type="ORF">TRV_01417</name>
</gene>